<dbReference type="FunFam" id="1.10.10.10:FF:000307">
    <property type="entry name" value="Crossover junction endonuclease MUS81"/>
    <property type="match status" value="1"/>
</dbReference>
<dbReference type="Gene3D" id="1.10.150.110">
    <property type="entry name" value="DNA polymerase beta, N-terminal domain-like"/>
    <property type="match status" value="1"/>
</dbReference>
<evidence type="ECO:0000256" key="12">
    <source>
        <dbReference type="ARBA" id="ARBA00023204"/>
    </source>
</evidence>
<keyword evidence="14" id="KW-0469">Meiosis</keyword>
<feature type="domain" description="ERCC4" evidence="17">
    <location>
        <begin position="327"/>
        <end position="424"/>
    </location>
</feature>
<dbReference type="EC" id="3.1.22.-" evidence="15"/>
<dbReference type="GO" id="GO:0048476">
    <property type="term" value="C:Holliday junction resolvase complex"/>
    <property type="evidence" value="ECO:0007669"/>
    <property type="project" value="UniProtKB-UniRule"/>
</dbReference>
<organism evidence="18 19">
    <name type="scientific">Huiozyma naganishii (strain ATCC MYA-139 / BCRC 22969 / CBS 8797 / KCTC 17520 / NBRC 10181 / NCYC 3082 / Yp74L-3)</name>
    <name type="common">Yeast</name>
    <name type="synonym">Kazachstania naganishii</name>
    <dbReference type="NCBI Taxonomy" id="1071383"/>
    <lineage>
        <taxon>Eukaryota</taxon>
        <taxon>Fungi</taxon>
        <taxon>Dikarya</taxon>
        <taxon>Ascomycota</taxon>
        <taxon>Saccharomycotina</taxon>
        <taxon>Saccharomycetes</taxon>
        <taxon>Saccharomycetales</taxon>
        <taxon>Saccharomycetaceae</taxon>
        <taxon>Huiozyma</taxon>
    </lineage>
</organism>
<evidence type="ECO:0000256" key="5">
    <source>
        <dbReference type="ARBA" id="ARBA00022722"/>
    </source>
</evidence>
<evidence type="ECO:0000256" key="3">
    <source>
        <dbReference type="ARBA" id="ARBA00010015"/>
    </source>
</evidence>
<comment type="subunit">
    <text evidence="15">Interacts with EME1.</text>
</comment>
<dbReference type="GO" id="GO:0008821">
    <property type="term" value="F:crossover junction DNA endonuclease activity"/>
    <property type="evidence" value="ECO:0007669"/>
    <property type="project" value="UniProtKB-UniRule"/>
</dbReference>
<dbReference type="CDD" id="cd20074">
    <property type="entry name" value="XPF_nuclease_Mus81"/>
    <property type="match status" value="1"/>
</dbReference>
<feature type="region of interest" description="Disordered" evidence="16">
    <location>
        <begin position="75"/>
        <end position="121"/>
    </location>
</feature>
<dbReference type="PANTHER" id="PTHR13451">
    <property type="entry name" value="CLASS II CROSSOVER JUNCTION ENDONUCLEASE MUS81"/>
    <property type="match status" value="1"/>
</dbReference>
<name>J7RJ72_HUIN7</name>
<comment type="similarity">
    <text evidence="3 15">Belongs to the XPF family.</text>
</comment>
<dbReference type="InterPro" id="IPR036388">
    <property type="entry name" value="WH-like_DNA-bd_sf"/>
</dbReference>
<dbReference type="GO" id="GO:0004857">
    <property type="term" value="F:enzyme inhibitor activity"/>
    <property type="evidence" value="ECO:0007669"/>
    <property type="project" value="EnsemblFungi"/>
</dbReference>
<dbReference type="GO" id="GO:0048257">
    <property type="term" value="F:3'-flap endonuclease activity"/>
    <property type="evidence" value="ECO:0007669"/>
    <property type="project" value="TreeGrafter"/>
</dbReference>
<dbReference type="InterPro" id="IPR010996">
    <property type="entry name" value="HHH_MUS81"/>
</dbReference>
<dbReference type="SUPFAM" id="SSF52980">
    <property type="entry name" value="Restriction endonuclease-like"/>
    <property type="match status" value="1"/>
</dbReference>
<dbReference type="Pfam" id="PF21136">
    <property type="entry name" value="WHD_MUS81"/>
    <property type="match status" value="1"/>
</dbReference>
<evidence type="ECO:0000256" key="13">
    <source>
        <dbReference type="ARBA" id="ARBA00023242"/>
    </source>
</evidence>
<dbReference type="GO" id="GO:0005634">
    <property type="term" value="C:nucleus"/>
    <property type="evidence" value="ECO:0007669"/>
    <property type="project" value="UniProtKB-SubCell"/>
</dbReference>
<dbReference type="STRING" id="1071383.J7RJ72"/>
<keyword evidence="19" id="KW-1185">Reference proteome</keyword>
<dbReference type="HOGENOM" id="CLU_014329_1_0_1"/>
<dbReference type="GeneID" id="34525248"/>
<comment type="cofactor">
    <cofactor evidence="1 15">
        <name>Mg(2+)</name>
        <dbReference type="ChEBI" id="CHEBI:18420"/>
    </cofactor>
</comment>
<evidence type="ECO:0000313" key="18">
    <source>
        <dbReference type="EMBL" id="CCK69568.1"/>
    </source>
</evidence>
<keyword evidence="8 15" id="KW-0227">DNA damage</keyword>
<evidence type="ECO:0000256" key="8">
    <source>
        <dbReference type="ARBA" id="ARBA00022763"/>
    </source>
</evidence>
<dbReference type="Pfam" id="PF14716">
    <property type="entry name" value="HHH_8"/>
    <property type="match status" value="1"/>
</dbReference>
<evidence type="ECO:0000259" key="17">
    <source>
        <dbReference type="SMART" id="SM00891"/>
    </source>
</evidence>
<dbReference type="GO" id="GO:0031573">
    <property type="term" value="P:mitotic intra-S DNA damage checkpoint signaling"/>
    <property type="evidence" value="ECO:0007669"/>
    <property type="project" value="TreeGrafter"/>
</dbReference>
<evidence type="ECO:0000256" key="14">
    <source>
        <dbReference type="ARBA" id="ARBA00023254"/>
    </source>
</evidence>
<evidence type="ECO:0000256" key="1">
    <source>
        <dbReference type="ARBA" id="ARBA00001946"/>
    </source>
</evidence>
<keyword evidence="12 15" id="KW-0234">DNA repair</keyword>
<comment type="subcellular location">
    <subcellularLocation>
        <location evidence="2 15">Nucleus</location>
    </subcellularLocation>
</comment>
<accession>J7RJ72</accession>
<evidence type="ECO:0000256" key="15">
    <source>
        <dbReference type="RuleBase" id="RU369042"/>
    </source>
</evidence>
<dbReference type="InterPro" id="IPR011335">
    <property type="entry name" value="Restrct_endonuc-II-like"/>
</dbReference>
<dbReference type="InterPro" id="IPR027421">
    <property type="entry name" value="DNA_pol_lamdba_lyase_dom_sf"/>
</dbReference>
<feature type="compositionally biased region" description="Basic and acidic residues" evidence="16">
    <location>
        <begin position="102"/>
        <end position="113"/>
    </location>
</feature>
<gene>
    <name evidence="18" type="primary">KNAG0C04660</name>
    <name evidence="18" type="ordered locus">KNAG_0C04660</name>
</gene>
<dbReference type="Pfam" id="PF21292">
    <property type="entry name" value="EME1-MUS81_C"/>
    <property type="match status" value="1"/>
</dbReference>
<dbReference type="OMA" id="ELGDAMW"/>
<proteinExistence type="inferred from homology"/>
<keyword evidence="10 15" id="KW-0460">Magnesium</keyword>
<dbReference type="GO" id="GO:0006308">
    <property type="term" value="P:DNA catabolic process"/>
    <property type="evidence" value="ECO:0007669"/>
    <property type="project" value="UniProtKB-UniRule"/>
</dbReference>
<dbReference type="GO" id="GO:0006265">
    <property type="term" value="P:DNA topological change"/>
    <property type="evidence" value="ECO:0007669"/>
    <property type="project" value="EnsemblFungi"/>
</dbReference>
<evidence type="ECO:0000256" key="2">
    <source>
        <dbReference type="ARBA" id="ARBA00004123"/>
    </source>
</evidence>
<evidence type="ECO:0000256" key="6">
    <source>
        <dbReference type="ARBA" id="ARBA00022723"/>
    </source>
</evidence>
<keyword evidence="6 15" id="KW-0479">Metal-binding</keyword>
<evidence type="ECO:0000256" key="11">
    <source>
        <dbReference type="ARBA" id="ARBA00023172"/>
    </source>
</evidence>
<evidence type="ECO:0000313" key="19">
    <source>
        <dbReference type="Proteomes" id="UP000006310"/>
    </source>
</evidence>
<dbReference type="Proteomes" id="UP000006310">
    <property type="component" value="Chromosome 3"/>
</dbReference>
<dbReference type="PANTHER" id="PTHR13451:SF0">
    <property type="entry name" value="CROSSOVER JUNCTION ENDONUCLEASE MUS81"/>
    <property type="match status" value="1"/>
</dbReference>
<reference evidence="18 19" key="1">
    <citation type="journal article" date="2011" name="Proc. Natl. Acad. Sci. U.S.A.">
        <title>Evolutionary erosion of yeast sex chromosomes by mating-type switching accidents.</title>
        <authorList>
            <person name="Gordon J.L."/>
            <person name="Armisen D."/>
            <person name="Proux-Wera E."/>
            <person name="Oheigeartaigh S.S."/>
            <person name="Byrne K.P."/>
            <person name="Wolfe K.H."/>
        </authorList>
    </citation>
    <scope>NUCLEOTIDE SEQUENCE [LARGE SCALE GENOMIC DNA]</scope>
    <source>
        <strain evidence="19">ATCC MYA-139 / BCRC 22969 / CBS 8797 / CCRC 22969 / KCTC 17520 / NBRC 10181 / NCYC 3082</strain>
    </source>
</reference>
<comment type="function">
    <text evidence="15">Interacts with EME1 to form a DNA structure-specific endonuclease with substrate preference for branched DNA structures with a 5'-end at the branch nick. Typical substrates include 3'-flap structures, D-loops, replication forks and nicked Holliday junctions. May be required in mitosis for the processing of stalled or collapsed replication fork intermediates. May be required in meiosis for the repair of meiosis-specific double strand breaks subsequent to single-end invasion (SEI).</text>
</comment>
<protein>
    <recommendedName>
        <fullName evidence="4 15">Crossover junction endonuclease MUS81</fullName>
        <ecNumber evidence="15">3.1.22.-</ecNumber>
    </recommendedName>
</protein>
<dbReference type="GO" id="GO:0000712">
    <property type="term" value="P:resolution of meiotic recombination intermediates"/>
    <property type="evidence" value="ECO:0007669"/>
    <property type="project" value="EnsemblFungi"/>
</dbReference>
<dbReference type="CDD" id="cd21036">
    <property type="entry name" value="WH_MUS81"/>
    <property type="match status" value="1"/>
</dbReference>
<dbReference type="KEGG" id="kng:KNAG_0C04660"/>
<dbReference type="InterPro" id="IPR047416">
    <property type="entry name" value="XPF_nuclease_Mus81"/>
</dbReference>
<dbReference type="AlphaFoldDB" id="J7RJ72"/>
<evidence type="ECO:0000256" key="9">
    <source>
        <dbReference type="ARBA" id="ARBA00022801"/>
    </source>
</evidence>
<dbReference type="InterPro" id="IPR033309">
    <property type="entry name" value="Mus81"/>
</dbReference>
<dbReference type="eggNOG" id="KOG2379">
    <property type="taxonomic scope" value="Eukaryota"/>
</dbReference>
<dbReference type="Gene3D" id="1.10.150.670">
    <property type="entry name" value="Crossover junction endonuclease EME1, DNA-binding domain"/>
    <property type="match status" value="1"/>
</dbReference>
<dbReference type="Gene3D" id="1.10.10.10">
    <property type="entry name" value="Winged helix-like DNA-binding domain superfamily/Winged helix DNA-binding domain"/>
    <property type="match status" value="1"/>
</dbReference>
<dbReference type="SMART" id="SM00891">
    <property type="entry name" value="ERCC4"/>
    <property type="match status" value="1"/>
</dbReference>
<dbReference type="GO" id="GO:0046872">
    <property type="term" value="F:metal ion binding"/>
    <property type="evidence" value="ECO:0007669"/>
    <property type="project" value="UniProtKB-UniRule"/>
</dbReference>
<dbReference type="Pfam" id="PF02732">
    <property type="entry name" value="ERCC4"/>
    <property type="match status" value="1"/>
</dbReference>
<evidence type="ECO:0000256" key="7">
    <source>
        <dbReference type="ARBA" id="ARBA00022759"/>
    </source>
</evidence>
<keyword evidence="11 15" id="KW-0233">DNA recombination</keyword>
<sequence>MSLPSDLKDLYLKLLKDLQDSLSSKQQQLSLTYQKAHKNLQQAEGVFYYIRDLKKVKGIGDTIIKRLEAKLNEHCKQLNIEPPPASKPKETSSKTKRSRTQLRTDDTEQDGQKKKPKRRYIPKRRSGGYAIMLALLELRAVNRAVSKEDIIDVGQKYSDSSMVPNHSTKEFYGAWSSIASLKNHNLVEEEGRPKRYFLTDPGVELAKMLQAADDIAMKKIDEGTTTKGKDSFFEEPEETANLSDLIKAHSQIQIKNRDKSSMSFLDTTFQTTSTPRGSKLAAPSVSSNTDLREAENELFSSSHERNPRKKFEGVSYELWTKDSYEIYPIVDRREIKSQTDRDFFAKALARKGLKTDIRQLSLGDIIWVAKNKKTGCLCILNTIIERKRLDDLALSIRDNRFMEQKNRLENSGCAHKYYLIEETMGGSVGNMGEALRTSLWVILTYYMFGVIRTANSEQTVEKLNALHCVIERFYADKELLVIFPKTVNNKVEYKQLLTRFQLEFSKKSNIECCHTFECFQEIMSKNELRTVAELTIQILLYVKGVSLEKAIAIQSVFPTLNHLLTAYRNCKSELEAKKLLYHKLGNIPGNKKITKNLSERIADVFSTI</sequence>
<keyword evidence="9 15" id="KW-0378">Hydrolase</keyword>
<reference evidence="19" key="2">
    <citation type="submission" date="2012-08" db="EMBL/GenBank/DDBJ databases">
        <title>Genome sequence of Kazachstania naganishii.</title>
        <authorList>
            <person name="Gordon J.L."/>
            <person name="Armisen D."/>
            <person name="Proux-Wera E."/>
            <person name="OhEigeartaigh S.S."/>
            <person name="Byrne K.P."/>
            <person name="Wolfe K.H."/>
        </authorList>
    </citation>
    <scope>NUCLEOTIDE SEQUENCE [LARGE SCALE GENOMIC DNA]</scope>
    <source>
        <strain evidence="19">ATCC MYA-139 / BCRC 22969 / CBS 8797 / CCRC 22969 / KCTC 17520 / NBRC 10181 / NCYC 3082</strain>
    </source>
</reference>
<dbReference type="InterPro" id="IPR006166">
    <property type="entry name" value="ERCC4_domain"/>
</dbReference>
<keyword evidence="5 15" id="KW-0540">Nuclease</keyword>
<dbReference type="Gene3D" id="3.40.50.10130">
    <property type="match status" value="1"/>
</dbReference>
<keyword evidence="7 15" id="KW-0255">Endonuclease</keyword>
<evidence type="ECO:0000256" key="4">
    <source>
        <dbReference type="ARBA" id="ARBA00017114"/>
    </source>
</evidence>
<evidence type="ECO:0000256" key="16">
    <source>
        <dbReference type="SAM" id="MobiDB-lite"/>
    </source>
</evidence>
<dbReference type="GO" id="GO:0000727">
    <property type="term" value="P:double-strand break repair via break-induced replication"/>
    <property type="evidence" value="ECO:0007669"/>
    <property type="project" value="UniProtKB-UniRule"/>
</dbReference>
<dbReference type="EMBL" id="HE978316">
    <property type="protein sequence ID" value="CCK69568.1"/>
    <property type="molecule type" value="Genomic_DNA"/>
</dbReference>
<dbReference type="OrthoDB" id="5963188at2759"/>
<dbReference type="InterPro" id="IPR042530">
    <property type="entry name" value="EME1/EME2_C"/>
</dbReference>
<dbReference type="InterPro" id="IPR047417">
    <property type="entry name" value="WHD_MUS81"/>
</dbReference>
<dbReference type="GO" id="GO:0003677">
    <property type="term" value="F:DNA binding"/>
    <property type="evidence" value="ECO:0007669"/>
    <property type="project" value="UniProtKB-UniRule"/>
</dbReference>
<dbReference type="RefSeq" id="XP_022463814.1">
    <property type="nucleotide sequence ID" value="XM_022607193.1"/>
</dbReference>
<keyword evidence="13 15" id="KW-0539">Nucleus</keyword>
<dbReference type="FunFam" id="3.40.50.10130:FF:000011">
    <property type="entry name" value="Crossover junction endonuclease MUS81"/>
    <property type="match status" value="1"/>
</dbReference>
<evidence type="ECO:0000256" key="10">
    <source>
        <dbReference type="ARBA" id="ARBA00022842"/>
    </source>
</evidence>